<evidence type="ECO:0000256" key="1">
    <source>
        <dbReference type="SAM" id="MobiDB-lite"/>
    </source>
</evidence>
<gene>
    <name evidence="2" type="ORF">FisN_9Lh043</name>
</gene>
<name>A0A1Z5KLF8_FISSO</name>
<dbReference type="Proteomes" id="UP000198406">
    <property type="component" value="Unassembled WGS sequence"/>
</dbReference>
<reference evidence="2 3" key="1">
    <citation type="journal article" date="2015" name="Plant Cell">
        <title>Oil accumulation by the oleaginous diatom Fistulifera solaris as revealed by the genome and transcriptome.</title>
        <authorList>
            <person name="Tanaka T."/>
            <person name="Maeda Y."/>
            <person name="Veluchamy A."/>
            <person name="Tanaka M."/>
            <person name="Abida H."/>
            <person name="Marechal E."/>
            <person name="Bowler C."/>
            <person name="Muto M."/>
            <person name="Sunaga Y."/>
            <person name="Tanaka M."/>
            <person name="Yoshino T."/>
            <person name="Taniguchi T."/>
            <person name="Fukuda Y."/>
            <person name="Nemoto M."/>
            <person name="Matsumoto M."/>
            <person name="Wong P.S."/>
            <person name="Aburatani S."/>
            <person name="Fujibuchi W."/>
        </authorList>
    </citation>
    <scope>NUCLEOTIDE SEQUENCE [LARGE SCALE GENOMIC DNA]</scope>
    <source>
        <strain evidence="2 3">JPCC DA0580</strain>
    </source>
</reference>
<sequence length="441" mass="48569">MKRERQIDGSDLEGEEENGSGIGQVLSFLHDSGEPLLPFSHHYNEHGSQPALFPVNVHPHSHQNQSTAITSFASATSPQWPQNQTLGAQRKQDSSGAFQNFPASSVARRDTQSAFLENDAKKGRYELLQPRELATMNQVGAQDDGYRSLNLLIDRFIESAEKGPVAQQHDQSSLDHANTPLQAGLQMTLPDALGRGLSGASSISYYGGRSSNAIQPGYYQTVNLDNTIHHPPPALYTFPHATTQGTAVPPISAHTADQRILAPPRRKLSNQVTSSSATSSSSSMYSSRSLFLPEDADHLSLYQCVLRKQIEFFAADWEDVAVIQGRNKPVIRRQVGIRCIHCSHLPIKSRDKGSSYFSARLDALYQSAQNLAKKHLLQKCRQIPYNVREQLAQLKNVVPRSTKGGSTNSQTSGSGKGYWAEAAQKVGVFEDETNGRLEFRF</sequence>
<protein>
    <submittedName>
        <fullName evidence="2">Uncharacterized protein</fullName>
    </submittedName>
</protein>
<feature type="compositionally biased region" description="Low complexity" evidence="1">
    <location>
        <begin position="274"/>
        <end position="283"/>
    </location>
</feature>
<feature type="compositionally biased region" description="Polar residues" evidence="1">
    <location>
        <begin position="94"/>
        <end position="103"/>
    </location>
</feature>
<dbReference type="AlphaFoldDB" id="A0A1Z5KLF8"/>
<dbReference type="EMBL" id="BDSP01000252">
    <property type="protein sequence ID" value="GAX26778.1"/>
    <property type="molecule type" value="Genomic_DNA"/>
</dbReference>
<keyword evidence="3" id="KW-1185">Reference proteome</keyword>
<evidence type="ECO:0000313" key="2">
    <source>
        <dbReference type="EMBL" id="GAX26778.1"/>
    </source>
</evidence>
<feature type="region of interest" description="Disordered" evidence="1">
    <location>
        <begin position="72"/>
        <end position="110"/>
    </location>
</feature>
<accession>A0A1Z5KLF8</accession>
<organism evidence="2 3">
    <name type="scientific">Fistulifera solaris</name>
    <name type="common">Oleaginous diatom</name>
    <dbReference type="NCBI Taxonomy" id="1519565"/>
    <lineage>
        <taxon>Eukaryota</taxon>
        <taxon>Sar</taxon>
        <taxon>Stramenopiles</taxon>
        <taxon>Ochrophyta</taxon>
        <taxon>Bacillariophyta</taxon>
        <taxon>Bacillariophyceae</taxon>
        <taxon>Bacillariophycidae</taxon>
        <taxon>Naviculales</taxon>
        <taxon>Naviculaceae</taxon>
        <taxon>Fistulifera</taxon>
    </lineage>
</organism>
<evidence type="ECO:0000313" key="3">
    <source>
        <dbReference type="Proteomes" id="UP000198406"/>
    </source>
</evidence>
<feature type="region of interest" description="Disordered" evidence="1">
    <location>
        <begin position="256"/>
        <end position="283"/>
    </location>
</feature>
<feature type="compositionally biased region" description="Polar residues" evidence="1">
    <location>
        <begin position="78"/>
        <end position="87"/>
    </location>
</feature>
<proteinExistence type="predicted"/>
<comment type="caution">
    <text evidence="2">The sequence shown here is derived from an EMBL/GenBank/DDBJ whole genome shotgun (WGS) entry which is preliminary data.</text>
</comment>
<dbReference type="InParanoid" id="A0A1Z5KLF8"/>